<organism evidence="2 3">
    <name type="scientific">Kingdonia uniflora</name>
    <dbReference type="NCBI Taxonomy" id="39325"/>
    <lineage>
        <taxon>Eukaryota</taxon>
        <taxon>Viridiplantae</taxon>
        <taxon>Streptophyta</taxon>
        <taxon>Embryophyta</taxon>
        <taxon>Tracheophyta</taxon>
        <taxon>Spermatophyta</taxon>
        <taxon>Magnoliopsida</taxon>
        <taxon>Ranunculales</taxon>
        <taxon>Circaeasteraceae</taxon>
        <taxon>Kingdonia</taxon>
    </lineage>
</organism>
<name>A0A7J7N5P5_9MAGN</name>
<dbReference type="AlphaFoldDB" id="A0A7J7N5P5"/>
<evidence type="ECO:0000313" key="2">
    <source>
        <dbReference type="EMBL" id="KAF6162330.1"/>
    </source>
</evidence>
<feature type="region of interest" description="Disordered" evidence="1">
    <location>
        <begin position="1"/>
        <end position="27"/>
    </location>
</feature>
<proteinExistence type="predicted"/>
<dbReference type="OrthoDB" id="1930729at2759"/>
<keyword evidence="3" id="KW-1185">Reference proteome</keyword>
<reference evidence="2 3" key="1">
    <citation type="journal article" date="2020" name="IScience">
        <title>Genome Sequencing of the Endangered Kingdonia uniflora (Circaeasteraceae, Ranunculales) Reveals Potential Mechanisms of Evolutionary Specialization.</title>
        <authorList>
            <person name="Sun Y."/>
            <person name="Deng T."/>
            <person name="Zhang A."/>
            <person name="Moore M.J."/>
            <person name="Landis J.B."/>
            <person name="Lin N."/>
            <person name="Zhang H."/>
            <person name="Zhang X."/>
            <person name="Huang J."/>
            <person name="Zhang X."/>
            <person name="Sun H."/>
            <person name="Wang H."/>
        </authorList>
    </citation>
    <scope>NUCLEOTIDE SEQUENCE [LARGE SCALE GENOMIC DNA]</scope>
    <source>
        <strain evidence="2">TB1705</strain>
        <tissue evidence="2">Leaf</tissue>
    </source>
</reference>
<gene>
    <name evidence="2" type="ORF">GIB67_008459</name>
</gene>
<comment type="caution">
    <text evidence="2">The sequence shown here is derived from an EMBL/GenBank/DDBJ whole genome shotgun (WGS) entry which is preliminary data.</text>
</comment>
<protein>
    <submittedName>
        <fullName evidence="2">Uncharacterized protein</fullName>
    </submittedName>
</protein>
<dbReference type="EMBL" id="JACGCM010001055">
    <property type="protein sequence ID" value="KAF6162330.1"/>
    <property type="molecule type" value="Genomic_DNA"/>
</dbReference>
<feature type="region of interest" description="Disordered" evidence="1">
    <location>
        <begin position="215"/>
        <end position="241"/>
    </location>
</feature>
<feature type="compositionally biased region" description="Basic and acidic residues" evidence="1">
    <location>
        <begin position="216"/>
        <end position="241"/>
    </location>
</feature>
<dbReference type="Proteomes" id="UP000541444">
    <property type="component" value="Unassembled WGS sequence"/>
</dbReference>
<evidence type="ECO:0000256" key="1">
    <source>
        <dbReference type="SAM" id="MobiDB-lite"/>
    </source>
</evidence>
<sequence>MKSNKEVNEQVNEENQTQKGRAKKGTSNAKIMPLGVQRFSRKKNTYGLKEIDGALNEAKLERHHDDVLRLNLLKIILSFLLPNKGRNVEVRYVDLVDNLDHLNRFSWGKQVYNILRRNHIEAPAIGVAPAIEPPAVSAPVIGSSSFATEIRVALVKLCSQLEEHCKILQKLEVHCKMLQNHGKILEQILMYTVRDSTLPLGDTSLLGQYQFSTFEKSTKRKQEEEGNEKEDGIRKKAELRT</sequence>
<accession>A0A7J7N5P5</accession>
<evidence type="ECO:0000313" key="3">
    <source>
        <dbReference type="Proteomes" id="UP000541444"/>
    </source>
</evidence>